<comment type="caution">
    <text evidence="1">The sequence shown here is derived from an EMBL/GenBank/DDBJ whole genome shotgun (WGS) entry which is preliminary data.</text>
</comment>
<evidence type="ECO:0000313" key="1">
    <source>
        <dbReference type="EMBL" id="MDY0744200.1"/>
    </source>
</evidence>
<name>A0ABU5DD42_9BURK</name>
<dbReference type="InterPro" id="IPR043733">
    <property type="entry name" value="DUF5677"/>
</dbReference>
<gene>
    <name evidence="1" type="ORF">SNE35_06770</name>
</gene>
<sequence length="364" mass="41204">MLDNVVRECMYVSRSYAGIKSPTSKHFYASVLFTALITRGVSLAQLMPFTPWAEKRIEHWDYASAAGIVRTMLELRVAFYYLCVDSCPDEEWNCRWNLFNLHDCVSRIRLFSAVQNPEQVAAFETHATELRQRLQTNPFFSSLQAGQQRKFLHGQTAYLMPLEDIAEHAGIEKSVFRWIYVLFSSHVHGLPMSFYRIGDRGRGLPSPTEEGYTSLCLSLASTFLVTTRDEVHELFVDFKSQADDWVKSETSIEATSDVPVSGKRLAVGETITLTETGDLAIEVTMLTSDSVESVYRHKPTGSIVLRRTDSDTDGASLDFFDGFYWTVFVNNLPTTQSQVEALDAKAFAFKVDHASRTLHLKVEE</sequence>
<keyword evidence="2" id="KW-1185">Reference proteome</keyword>
<dbReference type="Pfam" id="PF18928">
    <property type="entry name" value="DUF5677"/>
    <property type="match status" value="1"/>
</dbReference>
<dbReference type="EMBL" id="JAXCLA010000002">
    <property type="protein sequence ID" value="MDY0744200.1"/>
    <property type="molecule type" value="Genomic_DNA"/>
</dbReference>
<dbReference type="RefSeq" id="WP_320422373.1">
    <property type="nucleotide sequence ID" value="NZ_JAXCLA010000002.1"/>
</dbReference>
<evidence type="ECO:0000313" key="2">
    <source>
        <dbReference type="Proteomes" id="UP001285263"/>
    </source>
</evidence>
<reference evidence="1 2" key="1">
    <citation type="submission" date="2023-11" db="EMBL/GenBank/DDBJ databases">
        <title>Paucibacter sp. nov., isolated from fresh soil in Korea.</title>
        <authorList>
            <person name="Le N.T.T."/>
        </authorList>
    </citation>
    <scope>NUCLEOTIDE SEQUENCE [LARGE SCALE GENOMIC DNA]</scope>
    <source>
        <strain evidence="1 2">R3-3</strain>
    </source>
</reference>
<dbReference type="Proteomes" id="UP001285263">
    <property type="component" value="Unassembled WGS sequence"/>
</dbReference>
<protein>
    <submittedName>
        <fullName evidence="1">DUF5677 domain-containing protein</fullName>
    </submittedName>
</protein>
<accession>A0ABU5DD42</accession>
<organism evidence="1 2">
    <name type="scientific">Roseateles agri</name>
    <dbReference type="NCBI Taxonomy" id="3098619"/>
    <lineage>
        <taxon>Bacteria</taxon>
        <taxon>Pseudomonadati</taxon>
        <taxon>Pseudomonadota</taxon>
        <taxon>Betaproteobacteria</taxon>
        <taxon>Burkholderiales</taxon>
        <taxon>Sphaerotilaceae</taxon>
        <taxon>Roseateles</taxon>
    </lineage>
</organism>
<proteinExistence type="predicted"/>